<keyword evidence="3" id="KW-1185">Reference proteome</keyword>
<dbReference type="Gene3D" id="1.25.40.10">
    <property type="entry name" value="Tetratricopeptide repeat domain"/>
    <property type="match status" value="1"/>
</dbReference>
<dbReference type="SUPFAM" id="SSF48452">
    <property type="entry name" value="TPR-like"/>
    <property type="match status" value="1"/>
</dbReference>
<sequence length="339" mass="39544">MDFCDESLYEIIFLNTITMIKKQVTVLISMLFCISVSAQEKSTKQKLIDELSENTCKCVDSISLFDKEKKSIIKDIHECIDKNTLALQLGILLSEVEESSKKNKNSDTKKNITLNLDTNKDSEKYRENYNSIERSLMKNCSSLKKAINIAESRSEKLSKNDKALEFYNMAISASKKEDWKETIKNYENAVKIDPEFTYAWDNLGITYRKVGDYDKALEAYKKSLEVDPKGKMALQNIPIAYIYKKEYQKAIDAYKDLDKMYPEDPEVYYGMGNIYFNALKENEKALDYMAKALRIYDNQKSPYRTDAETMISYIYKKMQEEGKLEKFKEILNKNKIEFK</sequence>
<name>A0A3D9BBG5_9FLAO</name>
<dbReference type="AlphaFoldDB" id="A0A3D9BBG5"/>
<dbReference type="PROSITE" id="PS50293">
    <property type="entry name" value="TPR_REGION"/>
    <property type="match status" value="1"/>
</dbReference>
<proteinExistence type="predicted"/>
<reference evidence="2 3" key="1">
    <citation type="journal article" date="2004" name="Emerg. Infect. Dis.">
        <title>Amoebae-resisting bacteria isolated from human nasal swabs by amoebal coculture.</title>
        <authorList>
            <person name="Greub G."/>
            <person name="La Scola B."/>
            <person name="Raoult D."/>
        </authorList>
    </citation>
    <scope>NUCLEOTIDE SEQUENCE [LARGE SCALE GENOMIC DNA]</scope>
    <source>
        <strain evidence="2 3">CCUG 51329</strain>
    </source>
</reference>
<accession>A0A3D9BBG5</accession>
<comment type="caution">
    <text evidence="2">The sequence shown here is derived from an EMBL/GenBank/DDBJ whole genome shotgun (WGS) entry which is preliminary data.</text>
</comment>
<gene>
    <name evidence="2" type="ORF">DRF68_07930</name>
</gene>
<dbReference type="InterPro" id="IPR019734">
    <property type="entry name" value="TPR_rpt"/>
</dbReference>
<organism evidence="2 3">
    <name type="scientific">Candidatus Chryseobacterium massiliense</name>
    <dbReference type="NCBI Taxonomy" id="204089"/>
    <lineage>
        <taxon>Bacteria</taxon>
        <taxon>Pseudomonadati</taxon>
        <taxon>Bacteroidota</taxon>
        <taxon>Flavobacteriia</taxon>
        <taxon>Flavobacteriales</taxon>
        <taxon>Weeksellaceae</taxon>
        <taxon>Chryseobacterium group</taxon>
        <taxon>Chryseobacterium</taxon>
    </lineage>
</organism>
<feature type="repeat" description="TPR" evidence="1">
    <location>
        <begin position="163"/>
        <end position="196"/>
    </location>
</feature>
<dbReference type="EMBL" id="QNVU01000012">
    <property type="protein sequence ID" value="REC50930.1"/>
    <property type="molecule type" value="Genomic_DNA"/>
</dbReference>
<dbReference type="Pfam" id="PF00515">
    <property type="entry name" value="TPR_1"/>
    <property type="match status" value="1"/>
</dbReference>
<feature type="repeat" description="TPR" evidence="1">
    <location>
        <begin position="197"/>
        <end position="230"/>
    </location>
</feature>
<dbReference type="InterPro" id="IPR011990">
    <property type="entry name" value="TPR-like_helical_dom_sf"/>
</dbReference>
<dbReference type="Proteomes" id="UP000256924">
    <property type="component" value="Unassembled WGS sequence"/>
</dbReference>
<evidence type="ECO:0000256" key="1">
    <source>
        <dbReference type="PROSITE-ProRule" id="PRU00339"/>
    </source>
</evidence>
<keyword evidence="1" id="KW-0802">TPR repeat</keyword>
<dbReference type="SMART" id="SM00028">
    <property type="entry name" value="TPR"/>
    <property type="match status" value="3"/>
</dbReference>
<dbReference type="Pfam" id="PF13432">
    <property type="entry name" value="TPR_16"/>
    <property type="match status" value="1"/>
</dbReference>
<dbReference type="PANTHER" id="PTHR12558">
    <property type="entry name" value="CELL DIVISION CYCLE 16,23,27"/>
    <property type="match status" value="1"/>
</dbReference>
<dbReference type="PANTHER" id="PTHR12558:SF13">
    <property type="entry name" value="CELL DIVISION CYCLE PROTEIN 27 HOMOLOG"/>
    <property type="match status" value="1"/>
</dbReference>
<protein>
    <submittedName>
        <fullName evidence="2">Uncharacterized protein</fullName>
    </submittedName>
</protein>
<dbReference type="PROSITE" id="PS50005">
    <property type="entry name" value="TPR"/>
    <property type="match status" value="2"/>
</dbReference>
<evidence type="ECO:0000313" key="3">
    <source>
        <dbReference type="Proteomes" id="UP000256924"/>
    </source>
</evidence>
<evidence type="ECO:0000313" key="2">
    <source>
        <dbReference type="EMBL" id="REC50930.1"/>
    </source>
</evidence>